<dbReference type="InterPro" id="IPR015421">
    <property type="entry name" value="PyrdxlP-dep_Trfase_major"/>
</dbReference>
<protein>
    <submittedName>
        <fullName evidence="3">Cystathionine beta-synthase</fullName>
    </submittedName>
</protein>
<reference evidence="4" key="1">
    <citation type="journal article" date="2019" name="Int. J. Syst. Evol. Microbiol.">
        <title>The Global Catalogue of Microorganisms (GCM) 10K type strain sequencing project: providing services to taxonomists for standard genome sequencing and annotation.</title>
        <authorList>
            <consortium name="The Broad Institute Genomics Platform"/>
            <consortium name="The Broad Institute Genome Sequencing Center for Infectious Disease"/>
            <person name="Wu L."/>
            <person name="Ma J."/>
        </authorList>
    </citation>
    <scope>NUCLEOTIDE SEQUENCE [LARGE SCALE GENOMIC DNA]</scope>
    <source>
        <strain evidence="4">KCTC 42903</strain>
    </source>
</reference>
<comment type="cofactor">
    <cofactor evidence="1">
        <name>pyridoxal 5'-phosphate</name>
        <dbReference type="ChEBI" id="CHEBI:597326"/>
    </cofactor>
</comment>
<keyword evidence="4" id="KW-1185">Reference proteome</keyword>
<evidence type="ECO:0000313" key="4">
    <source>
        <dbReference type="Proteomes" id="UP001597441"/>
    </source>
</evidence>
<accession>A0ABW5JQQ1</accession>
<dbReference type="SUPFAM" id="SSF53383">
    <property type="entry name" value="PLP-dependent transferases"/>
    <property type="match status" value="1"/>
</dbReference>
<proteinExistence type="predicted"/>
<name>A0ABW5JQQ1_9FLAO</name>
<sequence>MKENKMLIYIKDVLGNMPADWLNLTTHRLDIYNEQLAKTEFLEQFETLFNTNNSQLSALHQLPTAYDYVRLGHPLSCVLEWAVAKLNHIKPEQVIGFSSKTMPILAILRNNLLANKNTQILYNGELPKCFDAEVIKQVYGYKFTLRKIENLSAISSPENFQHANSTILISQQDNITYFNLNPNIDFFINTHQHFGSILVVNGKQNNHYIPNIQHVRRRETIAMTPANCLSALKRLTHPSSQNKLAHYKTNKAIVLDAIATISGSKTKALVASSGLSIQYAIMMGLIDNALEKHKGKTIKFIVPPNCYGGTNDQARRVATCNKLVEIVDLPVDGDNNMVESLDTVLNQIAIEDAVPFIIAEIPTNPRVEVPNLKQLKAVLSAKRKTSKGTLAINPVFILDQTFCPNVQFLGEGKIFSTLKTISYASGSKFASGGLCTAGYCVGNKKTEIIMDKIELHLKLCDNEATDTQMKILAKQLPTMNQRIIDAYKNTREFVNFIGKNLPNAKINFVSQELAKQGFTPSVFSLDLPTKGDTAEEKEAHKRALNHKLIRLMISKIPNQSKHCVSYGQLKGCYWTIPATSTQGTTKEGDKDYIARVALSPDMDLERHKKVFLDFVDSI</sequence>
<evidence type="ECO:0000256" key="2">
    <source>
        <dbReference type="ARBA" id="ARBA00022898"/>
    </source>
</evidence>
<keyword evidence="2" id="KW-0663">Pyridoxal phosphate</keyword>
<evidence type="ECO:0000256" key="1">
    <source>
        <dbReference type="ARBA" id="ARBA00001933"/>
    </source>
</evidence>
<dbReference type="Gene3D" id="3.40.640.10">
    <property type="entry name" value="Type I PLP-dependent aspartate aminotransferase-like (Major domain)"/>
    <property type="match status" value="1"/>
</dbReference>
<evidence type="ECO:0000313" key="3">
    <source>
        <dbReference type="EMBL" id="MFD2534425.1"/>
    </source>
</evidence>
<dbReference type="InterPro" id="IPR015424">
    <property type="entry name" value="PyrdxlP-dep_Trfase"/>
</dbReference>
<organism evidence="3 4">
    <name type="scientific">Gelatiniphilus marinus</name>
    <dbReference type="NCBI Taxonomy" id="1759464"/>
    <lineage>
        <taxon>Bacteria</taxon>
        <taxon>Pseudomonadati</taxon>
        <taxon>Bacteroidota</taxon>
        <taxon>Flavobacteriia</taxon>
        <taxon>Flavobacteriales</taxon>
        <taxon>Flavobacteriaceae</taxon>
        <taxon>Gelatiniphilus</taxon>
    </lineage>
</organism>
<gene>
    <name evidence="3" type="ORF">ACFSQS_04845</name>
</gene>
<dbReference type="InterPro" id="IPR000277">
    <property type="entry name" value="Cys/Met-Metab_PyrdxlP-dep_enz"/>
</dbReference>
<comment type="caution">
    <text evidence="3">The sequence shown here is derived from an EMBL/GenBank/DDBJ whole genome shotgun (WGS) entry which is preliminary data.</text>
</comment>
<dbReference type="Proteomes" id="UP001597441">
    <property type="component" value="Unassembled WGS sequence"/>
</dbReference>
<dbReference type="EMBL" id="JBHULK010000001">
    <property type="protein sequence ID" value="MFD2534425.1"/>
    <property type="molecule type" value="Genomic_DNA"/>
</dbReference>
<dbReference type="PANTHER" id="PTHR11808">
    <property type="entry name" value="TRANS-SULFURATION ENZYME FAMILY MEMBER"/>
    <property type="match status" value="1"/>
</dbReference>
<dbReference type="RefSeq" id="WP_388014937.1">
    <property type="nucleotide sequence ID" value="NZ_JBHUDT010000001.1"/>
</dbReference>